<protein>
    <submittedName>
        <fullName evidence="2">Uncharacterized protein</fullName>
    </submittedName>
</protein>
<evidence type="ECO:0000313" key="2">
    <source>
        <dbReference type="EMBL" id="RHM43949.1"/>
    </source>
</evidence>
<sequence>MSKELEPAATGKSGRRGNEIFWTHPTKSGIIVARAVSARTIKLDAERKPHAVAFGSIGHLSRKMIKAIRLGFPPNIIREKGATLFIRINLKNGVAEGIQNDPDAPVSKNKKASEEFHAEIHFDRLLVANGELEGPDVTVAIDKESRILTFTQTENFLEGSKNEENDRIYAVIYETKIEACIIRELRQRKENGMTSVSLPERYDLDQLAIYTFATSRRGDQASNSQCLQTPKNKGE</sequence>
<organism evidence="2 3">
    <name type="scientific">Butyricimonas virosa</name>
    <dbReference type="NCBI Taxonomy" id="544645"/>
    <lineage>
        <taxon>Bacteria</taxon>
        <taxon>Pseudomonadati</taxon>
        <taxon>Bacteroidota</taxon>
        <taxon>Bacteroidia</taxon>
        <taxon>Bacteroidales</taxon>
        <taxon>Odoribacteraceae</taxon>
        <taxon>Butyricimonas</taxon>
    </lineage>
</organism>
<evidence type="ECO:0000256" key="1">
    <source>
        <dbReference type="SAM" id="MobiDB-lite"/>
    </source>
</evidence>
<reference evidence="2 3" key="1">
    <citation type="submission" date="2018-08" db="EMBL/GenBank/DDBJ databases">
        <title>A genome reference for cultivated species of the human gut microbiota.</title>
        <authorList>
            <person name="Zou Y."/>
            <person name="Xue W."/>
            <person name="Luo G."/>
        </authorList>
    </citation>
    <scope>NUCLEOTIDE SEQUENCE [LARGE SCALE GENOMIC DNA]</scope>
    <source>
        <strain evidence="2 3">AF34-33</strain>
    </source>
</reference>
<gene>
    <name evidence="2" type="ORF">DWZ68_07925</name>
</gene>
<name>A0A415QJT6_9BACT</name>
<feature type="region of interest" description="Disordered" evidence="1">
    <location>
        <begin position="1"/>
        <end position="20"/>
    </location>
</feature>
<dbReference type="RefSeq" id="WP_118449673.1">
    <property type="nucleotide sequence ID" value="NZ_CABJDM010000007.1"/>
</dbReference>
<dbReference type="Proteomes" id="UP000286038">
    <property type="component" value="Unassembled WGS sequence"/>
</dbReference>
<evidence type="ECO:0000313" key="3">
    <source>
        <dbReference type="Proteomes" id="UP000286038"/>
    </source>
</evidence>
<dbReference type="AlphaFoldDB" id="A0A415QJT6"/>
<proteinExistence type="predicted"/>
<comment type="caution">
    <text evidence="2">The sequence shown here is derived from an EMBL/GenBank/DDBJ whole genome shotgun (WGS) entry which is preliminary data.</text>
</comment>
<accession>A0A415QJT6</accession>
<dbReference type="EMBL" id="QRPV01000007">
    <property type="protein sequence ID" value="RHM43949.1"/>
    <property type="molecule type" value="Genomic_DNA"/>
</dbReference>